<organism evidence="1 2">
    <name type="scientific">Protopolystoma xenopodis</name>
    <dbReference type="NCBI Taxonomy" id="117903"/>
    <lineage>
        <taxon>Eukaryota</taxon>
        <taxon>Metazoa</taxon>
        <taxon>Spiralia</taxon>
        <taxon>Lophotrochozoa</taxon>
        <taxon>Platyhelminthes</taxon>
        <taxon>Monogenea</taxon>
        <taxon>Polyopisthocotylea</taxon>
        <taxon>Polystomatidea</taxon>
        <taxon>Polystomatidae</taxon>
        <taxon>Protopolystoma</taxon>
    </lineage>
</organism>
<evidence type="ECO:0000313" key="1">
    <source>
        <dbReference type="EMBL" id="VEL07163.1"/>
    </source>
</evidence>
<dbReference type="Proteomes" id="UP000784294">
    <property type="component" value="Unassembled WGS sequence"/>
</dbReference>
<name>A0A3S4ZML5_9PLAT</name>
<comment type="caution">
    <text evidence="1">The sequence shown here is derived from an EMBL/GenBank/DDBJ whole genome shotgun (WGS) entry which is preliminary data.</text>
</comment>
<reference evidence="1" key="1">
    <citation type="submission" date="2018-11" db="EMBL/GenBank/DDBJ databases">
        <authorList>
            <consortium name="Pathogen Informatics"/>
        </authorList>
    </citation>
    <scope>NUCLEOTIDE SEQUENCE</scope>
</reference>
<proteinExistence type="predicted"/>
<evidence type="ECO:0000313" key="2">
    <source>
        <dbReference type="Proteomes" id="UP000784294"/>
    </source>
</evidence>
<dbReference type="AlphaFoldDB" id="A0A3S4ZML5"/>
<accession>A0A3S4ZML5</accession>
<keyword evidence="2" id="KW-1185">Reference proteome</keyword>
<gene>
    <name evidence="1" type="ORF">PXEA_LOCUS603</name>
</gene>
<dbReference type="EMBL" id="CAAALY010001152">
    <property type="protein sequence ID" value="VEL07163.1"/>
    <property type="molecule type" value="Genomic_DNA"/>
</dbReference>
<protein>
    <submittedName>
        <fullName evidence="1">Uncharacterized protein</fullName>
    </submittedName>
</protein>
<sequence>MAKLTDDAGEKFGNVPSLRSDSVNYHAYYGPRTRNMFPQNIIQSCLQQQQSVFVNKTRRLKKWEIDMPTELEEEVTEVVSLVTAAIVPTTNLAPPRISYEAVKAEYVESTNVLGMQ</sequence>